<keyword evidence="2" id="KW-0433">Leucine-rich repeat</keyword>
<evidence type="ECO:0000256" key="2">
    <source>
        <dbReference type="ARBA" id="ARBA00022614"/>
    </source>
</evidence>
<dbReference type="EMBL" id="CDMZ01003229">
    <property type="protein sequence ID" value="CEM45610.1"/>
    <property type="molecule type" value="Genomic_DNA"/>
</dbReference>
<dbReference type="Gene3D" id="3.80.10.10">
    <property type="entry name" value="Ribonuclease Inhibitor"/>
    <property type="match status" value="2"/>
</dbReference>
<dbReference type="SUPFAM" id="SSF52047">
    <property type="entry name" value="RNI-like"/>
    <property type="match status" value="1"/>
</dbReference>
<dbReference type="SMART" id="SM00368">
    <property type="entry name" value="LRR_RI"/>
    <property type="match status" value="4"/>
</dbReference>
<keyword evidence="1" id="KW-0343">GTPase activation</keyword>
<dbReference type="InterPro" id="IPR027038">
    <property type="entry name" value="RanGap"/>
</dbReference>
<evidence type="ECO:0000256" key="1">
    <source>
        <dbReference type="ARBA" id="ARBA00022468"/>
    </source>
</evidence>
<organism evidence="4">
    <name type="scientific">Chromera velia CCMP2878</name>
    <dbReference type="NCBI Taxonomy" id="1169474"/>
    <lineage>
        <taxon>Eukaryota</taxon>
        <taxon>Sar</taxon>
        <taxon>Alveolata</taxon>
        <taxon>Colpodellida</taxon>
        <taxon>Chromeraceae</taxon>
        <taxon>Chromera</taxon>
    </lineage>
</organism>
<dbReference type="GO" id="GO:0005634">
    <property type="term" value="C:nucleus"/>
    <property type="evidence" value="ECO:0007669"/>
    <property type="project" value="TreeGrafter"/>
</dbReference>
<dbReference type="PhylomeDB" id="A0A0G4HNA3"/>
<dbReference type="Pfam" id="PF13516">
    <property type="entry name" value="LRR_6"/>
    <property type="match status" value="2"/>
</dbReference>
<dbReference type="PANTHER" id="PTHR24113">
    <property type="entry name" value="RAN GTPASE-ACTIVATING PROTEIN 1"/>
    <property type="match status" value="1"/>
</dbReference>
<dbReference type="GO" id="GO:0031267">
    <property type="term" value="F:small GTPase binding"/>
    <property type="evidence" value="ECO:0007669"/>
    <property type="project" value="TreeGrafter"/>
</dbReference>
<evidence type="ECO:0000256" key="3">
    <source>
        <dbReference type="ARBA" id="ARBA00022737"/>
    </source>
</evidence>
<gene>
    <name evidence="4" type="ORF">Cvel_1178</name>
</gene>
<dbReference type="VEuPathDB" id="CryptoDB:Cvel_1178"/>
<proteinExistence type="predicted"/>
<evidence type="ECO:0000313" key="4">
    <source>
        <dbReference type="EMBL" id="CEM45610.1"/>
    </source>
</evidence>
<dbReference type="GO" id="GO:0005829">
    <property type="term" value="C:cytosol"/>
    <property type="evidence" value="ECO:0007669"/>
    <property type="project" value="TreeGrafter"/>
</dbReference>
<protein>
    <submittedName>
        <fullName evidence="4">Uncharacterized protein</fullName>
    </submittedName>
</protein>
<dbReference type="PANTHER" id="PTHR24113:SF12">
    <property type="entry name" value="RAN GTPASE-ACTIVATING PROTEIN 1"/>
    <property type="match status" value="1"/>
</dbReference>
<name>A0A0G4HNA3_9ALVE</name>
<dbReference type="GO" id="GO:0005096">
    <property type="term" value="F:GTPase activator activity"/>
    <property type="evidence" value="ECO:0007669"/>
    <property type="project" value="UniProtKB-KW"/>
</dbReference>
<reference evidence="4" key="1">
    <citation type="submission" date="2014-11" db="EMBL/GenBank/DDBJ databases">
        <authorList>
            <person name="Otto D Thomas"/>
            <person name="Naeem Raeece"/>
        </authorList>
    </citation>
    <scope>NUCLEOTIDE SEQUENCE</scope>
</reference>
<dbReference type="AlphaFoldDB" id="A0A0G4HNA3"/>
<dbReference type="InterPro" id="IPR001611">
    <property type="entry name" value="Leu-rich_rpt"/>
</dbReference>
<accession>A0A0G4HNA3</accession>
<dbReference type="GO" id="GO:0048471">
    <property type="term" value="C:perinuclear region of cytoplasm"/>
    <property type="evidence" value="ECO:0007669"/>
    <property type="project" value="TreeGrafter"/>
</dbReference>
<dbReference type="InterPro" id="IPR032675">
    <property type="entry name" value="LRR_dom_sf"/>
</dbReference>
<keyword evidence="3" id="KW-0677">Repeat</keyword>
<dbReference type="GO" id="GO:0006913">
    <property type="term" value="P:nucleocytoplasmic transport"/>
    <property type="evidence" value="ECO:0007669"/>
    <property type="project" value="TreeGrafter"/>
</dbReference>
<sequence>MWALGLALGGGGCPGLQKLDLAWREKGDEGVGGMAQGLGGGRLSSLRDLSLEVRCGEEGGGEGCKALGEVLATGKVPSLRAVSLTWWCNDSFVSLCEGLSGGRVDPPTLIDVDLRGDNLHFGLTCLAEVIRAGKLSGLRKFEYFGRGVLNREGGEALGEALTHANASLASLKEIIFHHQTEEGLTGLLSGLSRGPGSLPAFRFLRCADPFPLPTQSVQSLSTLVSAGRVPSLSELRVDLSWIRQEGMQAFAAALGSSHVSALRRLDIVFCGIALRSVAVQVGMFSGALSSGHLRRLEELWVRGVRVVEEFRALCVGLGSGRLSSLHMLRLFGCRLGAEGGRALSEVVVAEKLPSLRTLDVKCTGLTDVGVTALTEGWMSRPPPPLEDLDLSSNLLTGRVVDPFMTLLRSGRMSSLHTLSLCGNDGLDEKLTLLFSDTVLNMG</sequence>